<reference evidence="2" key="1">
    <citation type="submission" date="2021-02" db="EMBL/GenBank/DDBJ databases">
        <authorList>
            <person name="Dougan E. K."/>
            <person name="Rhodes N."/>
            <person name="Thang M."/>
            <person name="Chan C."/>
        </authorList>
    </citation>
    <scope>NUCLEOTIDE SEQUENCE</scope>
</reference>
<evidence type="ECO:0000313" key="2">
    <source>
        <dbReference type="EMBL" id="CAE8625096.1"/>
    </source>
</evidence>
<keyword evidence="4" id="KW-1185">Reference proteome</keyword>
<dbReference type="Proteomes" id="UP000654075">
    <property type="component" value="Unassembled WGS sequence"/>
</dbReference>
<gene>
    <name evidence="2" type="ORF">PGLA1383_LOCUS42132</name>
    <name evidence="3" type="ORF">PGLA2088_LOCUS34514</name>
</gene>
<evidence type="ECO:0000313" key="4">
    <source>
        <dbReference type="Proteomes" id="UP000654075"/>
    </source>
</evidence>
<comment type="caution">
    <text evidence="2">The sequence shown here is derived from an EMBL/GenBank/DDBJ whole genome shotgun (WGS) entry which is preliminary data.</text>
</comment>
<feature type="non-terminal residue" evidence="2">
    <location>
        <position position="135"/>
    </location>
</feature>
<name>A0A813GQH8_POLGL</name>
<sequence length="135" mass="15834">GAESSRQRVELIQQGFQDRELRYRADISMARDRLLSYAKDHRQVAALLQRMVEDLNLLRDNLDEAQQELQRQQRNVEEDEARNMGKLAELSGDRKVLESRLAELQEQGEFQDRETGRLRVRAERVREGVVNELEA</sequence>
<proteinExistence type="predicted"/>
<dbReference type="Proteomes" id="UP000626109">
    <property type="component" value="Unassembled WGS sequence"/>
</dbReference>
<dbReference type="EMBL" id="CAJNNW010031388">
    <property type="protein sequence ID" value="CAE8707373.1"/>
    <property type="molecule type" value="Genomic_DNA"/>
</dbReference>
<organism evidence="2 4">
    <name type="scientific">Polarella glacialis</name>
    <name type="common">Dinoflagellate</name>
    <dbReference type="NCBI Taxonomy" id="89957"/>
    <lineage>
        <taxon>Eukaryota</taxon>
        <taxon>Sar</taxon>
        <taxon>Alveolata</taxon>
        <taxon>Dinophyceae</taxon>
        <taxon>Suessiales</taxon>
        <taxon>Suessiaceae</taxon>
        <taxon>Polarella</taxon>
    </lineage>
</organism>
<dbReference type="AlphaFoldDB" id="A0A813GQH8"/>
<dbReference type="EMBL" id="CAJNNV010028574">
    <property type="protein sequence ID" value="CAE8625096.1"/>
    <property type="molecule type" value="Genomic_DNA"/>
</dbReference>
<protein>
    <submittedName>
        <fullName evidence="2">Uncharacterized protein</fullName>
    </submittedName>
</protein>
<feature type="coiled-coil region" evidence="1">
    <location>
        <begin position="45"/>
        <end position="114"/>
    </location>
</feature>
<evidence type="ECO:0000313" key="3">
    <source>
        <dbReference type="EMBL" id="CAE8707373.1"/>
    </source>
</evidence>
<keyword evidence="1" id="KW-0175">Coiled coil</keyword>
<evidence type="ECO:0000256" key="1">
    <source>
        <dbReference type="SAM" id="Coils"/>
    </source>
</evidence>
<accession>A0A813GQH8</accession>